<evidence type="ECO:0000313" key="1">
    <source>
        <dbReference type="EMBL" id="GHI00738.1"/>
    </source>
</evidence>
<dbReference type="EMBL" id="BNDS01000027">
    <property type="protein sequence ID" value="GHI00738.1"/>
    <property type="molecule type" value="Genomic_DNA"/>
</dbReference>
<comment type="caution">
    <text evidence="1">The sequence shown here is derived from an EMBL/GenBank/DDBJ whole genome shotgun (WGS) entry which is preliminary data.</text>
</comment>
<proteinExistence type="predicted"/>
<dbReference type="Proteomes" id="UP000637074">
    <property type="component" value="Unassembled WGS sequence"/>
</dbReference>
<accession>A0ABQ3NA04</accession>
<keyword evidence="2" id="KW-1185">Reference proteome</keyword>
<protein>
    <submittedName>
        <fullName evidence="1">Uncharacterized protein</fullName>
    </submittedName>
</protein>
<gene>
    <name evidence="1" type="ORF">AM1BK_42800</name>
</gene>
<reference evidence="1 2" key="1">
    <citation type="journal article" date="2022" name="Int. J. Syst. Evol. Microbiol.">
        <title>Neobacillus kokaensis sp. nov., isolated from soil.</title>
        <authorList>
            <person name="Yuki K."/>
            <person name="Matsubara H."/>
            <person name="Yamaguchi S."/>
        </authorList>
    </citation>
    <scope>NUCLEOTIDE SEQUENCE [LARGE SCALE GENOMIC DNA]</scope>
    <source>
        <strain evidence="1 2">LOB 377</strain>
    </source>
</reference>
<organism evidence="1 2">
    <name type="scientific">Neobacillus kokaensis</name>
    <dbReference type="NCBI Taxonomy" id="2759023"/>
    <lineage>
        <taxon>Bacteria</taxon>
        <taxon>Bacillati</taxon>
        <taxon>Bacillota</taxon>
        <taxon>Bacilli</taxon>
        <taxon>Bacillales</taxon>
        <taxon>Bacillaceae</taxon>
        <taxon>Neobacillus</taxon>
    </lineage>
</organism>
<evidence type="ECO:0000313" key="2">
    <source>
        <dbReference type="Proteomes" id="UP000637074"/>
    </source>
</evidence>
<name>A0ABQ3NA04_9BACI</name>
<sequence>MEGFYFLFIAGCIERKVGKTHLAVNGSLFHCPKTGKKANCGQWKWVPLPEKEKNP</sequence>